<dbReference type="GO" id="GO:0004222">
    <property type="term" value="F:metalloendopeptidase activity"/>
    <property type="evidence" value="ECO:0007669"/>
    <property type="project" value="InterPro"/>
</dbReference>
<evidence type="ECO:0000313" key="5">
    <source>
        <dbReference type="Proteomes" id="UP001321473"/>
    </source>
</evidence>
<feature type="compositionally biased region" description="Polar residues" evidence="2">
    <location>
        <begin position="149"/>
        <end position="164"/>
    </location>
</feature>
<evidence type="ECO:0000259" key="3">
    <source>
        <dbReference type="Pfam" id="PF05649"/>
    </source>
</evidence>
<dbReference type="AlphaFoldDB" id="A0AAQ4FEF4"/>
<feature type="region of interest" description="Disordered" evidence="2">
    <location>
        <begin position="1"/>
        <end position="194"/>
    </location>
</feature>
<dbReference type="InterPro" id="IPR000718">
    <property type="entry name" value="Peptidase_M13"/>
</dbReference>
<comment type="similarity">
    <text evidence="1">Belongs to the peptidase M13 family.</text>
</comment>
<dbReference type="InterPro" id="IPR024079">
    <property type="entry name" value="MetalloPept_cat_dom_sf"/>
</dbReference>
<accession>A0AAQ4FEF4</accession>
<keyword evidence="5" id="KW-1185">Reference proteome</keyword>
<dbReference type="GO" id="GO:0016485">
    <property type="term" value="P:protein processing"/>
    <property type="evidence" value="ECO:0007669"/>
    <property type="project" value="TreeGrafter"/>
</dbReference>
<feature type="non-terminal residue" evidence="4">
    <location>
        <position position="895"/>
    </location>
</feature>
<sequence length="895" mass="98388">MSAPEKDGEGAQPTRADSAEDAGRRNLGSVPAAVDSAGGAPADALSSLRRLSADQQTATDSHRKQRRRRRKNSKGHASTGAELSSASELESNAAPSRSTSSAGSSSAAKQETASSSQVSSVCPSLSAKRDSSVAGVPPLQEASPEPRRNTWNRTSFLRKSSQSLKRTDIKSSTRTKRAAESARNSAAEAHTAESVLSTAGLRAECPGGTSASQVFTEIVTGNNDQYSVPEVPQQSLLARDDVGAELGVGGVLPASSPTPSPGSIARQAMEDDVYTSRSARSEPTRKPVAAEQPKAHATGTKSPRRSLASKTSSQGSTKESIKALNILLQDVLAQGVTVTEPSPRTASRRELLRKSLRNKMLVAVLICVGVVSIALLLYKSADPRARPHCATTSCAHHRGLIESQLDTSVNPCDDFAAYVCGRWTPRKEFSELSRSALMDMVMAWLKKLRDTLDRSLDVLPAGRKAAAMFNSCMTQTGSQVDIVKEFMREHGLIWPEDPTDKLGPLEVLIDLAFNWNVDLWFSLKLLLPNTVDDYSKRRIFIAPNNLILQWRTLFRQIPRTYFEKVYSNIYRLFNTDVDKVPPRVRIAVDYGTVKDVFEVLSSSAWKARVPAVFPLRDLEKYTDASTAHYIKESIDTMMRIEPPVTMDDLMLMSDMALLKALVHIFNFVSDHAVRRHLAWLFLQGYAAVANPEVVLLVMHGSKRQADIQRPMFCAGQVEASYRLLVSAMATVAYFPEEERRRIDSHLARISEVAVEKTTAAVWLDNTTRDVAVEKLKDVRTVLWPDEKFLTAQGLEEYYANFTEAASSFADFWIKTRRSLRRLVGSDAGCQELRIRDGIAEPYVEYLHVLNEVSLSLGALLPPLYYKDGTKAMLYGGLGYFYAMELVGAVDTEGVK</sequence>
<feature type="compositionally biased region" description="Low complexity" evidence="2">
    <location>
        <begin position="77"/>
        <end position="126"/>
    </location>
</feature>
<dbReference type="Gene3D" id="3.40.390.10">
    <property type="entry name" value="Collagenase (Catalytic Domain)"/>
    <property type="match status" value="1"/>
</dbReference>
<dbReference type="Gene3D" id="1.10.1380.10">
    <property type="entry name" value="Neutral endopeptidase , domain2"/>
    <property type="match status" value="1"/>
</dbReference>
<dbReference type="SUPFAM" id="SSF55486">
    <property type="entry name" value="Metalloproteases ('zincins'), catalytic domain"/>
    <property type="match status" value="1"/>
</dbReference>
<feature type="domain" description="Peptidase M13 N-terminal" evidence="3">
    <location>
        <begin position="411"/>
        <end position="779"/>
    </location>
</feature>
<organism evidence="4 5">
    <name type="scientific">Amblyomma americanum</name>
    <name type="common">Lone star tick</name>
    <dbReference type="NCBI Taxonomy" id="6943"/>
    <lineage>
        <taxon>Eukaryota</taxon>
        <taxon>Metazoa</taxon>
        <taxon>Ecdysozoa</taxon>
        <taxon>Arthropoda</taxon>
        <taxon>Chelicerata</taxon>
        <taxon>Arachnida</taxon>
        <taxon>Acari</taxon>
        <taxon>Parasitiformes</taxon>
        <taxon>Ixodida</taxon>
        <taxon>Ixodoidea</taxon>
        <taxon>Ixodidae</taxon>
        <taxon>Amblyomminae</taxon>
        <taxon>Amblyomma</taxon>
    </lineage>
</organism>
<evidence type="ECO:0000256" key="2">
    <source>
        <dbReference type="SAM" id="MobiDB-lite"/>
    </source>
</evidence>
<feature type="region of interest" description="Disordered" evidence="2">
    <location>
        <begin position="248"/>
        <end position="316"/>
    </location>
</feature>
<evidence type="ECO:0000313" key="4">
    <source>
        <dbReference type="EMBL" id="KAK8785018.1"/>
    </source>
</evidence>
<dbReference type="PROSITE" id="PS51885">
    <property type="entry name" value="NEPRILYSIN"/>
    <property type="match status" value="1"/>
</dbReference>
<dbReference type="GO" id="GO:0005886">
    <property type="term" value="C:plasma membrane"/>
    <property type="evidence" value="ECO:0007669"/>
    <property type="project" value="TreeGrafter"/>
</dbReference>
<dbReference type="PANTHER" id="PTHR11733">
    <property type="entry name" value="ZINC METALLOPROTEASE FAMILY M13 NEPRILYSIN-RELATED"/>
    <property type="match status" value="1"/>
</dbReference>
<evidence type="ECO:0000256" key="1">
    <source>
        <dbReference type="ARBA" id="ARBA00007357"/>
    </source>
</evidence>
<dbReference type="InterPro" id="IPR042089">
    <property type="entry name" value="Peptidase_M13_dom_2"/>
</dbReference>
<dbReference type="EMBL" id="JARKHS020004013">
    <property type="protein sequence ID" value="KAK8785018.1"/>
    <property type="molecule type" value="Genomic_DNA"/>
</dbReference>
<dbReference type="Proteomes" id="UP001321473">
    <property type="component" value="Unassembled WGS sequence"/>
</dbReference>
<comment type="caution">
    <text evidence="4">The sequence shown here is derived from an EMBL/GenBank/DDBJ whole genome shotgun (WGS) entry which is preliminary data.</text>
</comment>
<proteinExistence type="inferred from homology"/>
<name>A0AAQ4FEF4_AMBAM</name>
<reference evidence="4 5" key="1">
    <citation type="journal article" date="2023" name="Arcadia Sci">
        <title>De novo assembly of a long-read Amblyomma americanum tick genome.</title>
        <authorList>
            <person name="Chou S."/>
            <person name="Poskanzer K.E."/>
            <person name="Rollins M."/>
            <person name="Thuy-Boun P.S."/>
        </authorList>
    </citation>
    <scope>NUCLEOTIDE SEQUENCE [LARGE SCALE GENOMIC DNA]</scope>
    <source>
        <strain evidence="4">F_SG_1</strain>
        <tissue evidence="4">Salivary glands</tissue>
    </source>
</reference>
<feature type="compositionally biased region" description="Basic residues" evidence="2">
    <location>
        <begin position="63"/>
        <end position="74"/>
    </location>
</feature>
<dbReference type="Pfam" id="PF05649">
    <property type="entry name" value="Peptidase_M13_N"/>
    <property type="match status" value="1"/>
</dbReference>
<dbReference type="InterPro" id="IPR008753">
    <property type="entry name" value="Peptidase_M13_N"/>
</dbReference>
<gene>
    <name evidence="4" type="ORF">V5799_008617</name>
</gene>
<protein>
    <recommendedName>
        <fullName evidence="3">Peptidase M13 N-terminal domain-containing protein</fullName>
    </recommendedName>
</protein>
<dbReference type="PANTHER" id="PTHR11733:SF241">
    <property type="entry name" value="GH26575P-RELATED"/>
    <property type="match status" value="1"/>
</dbReference>